<reference evidence="2 3" key="1">
    <citation type="submission" date="2016-03" db="EMBL/GenBank/DDBJ databases">
        <authorList>
            <person name="Ploux O."/>
        </authorList>
    </citation>
    <scope>NUCLEOTIDE SEQUENCE [LARGE SCALE GENOMIC DNA]</scope>
    <source>
        <strain evidence="2 3">R0</strain>
    </source>
</reference>
<evidence type="ECO:0000313" key="2">
    <source>
        <dbReference type="EMBL" id="KYG66781.1"/>
    </source>
</evidence>
<keyword evidence="1" id="KW-0812">Transmembrane</keyword>
<keyword evidence="1" id="KW-1133">Transmembrane helix</keyword>
<evidence type="ECO:0000313" key="3">
    <source>
        <dbReference type="Proteomes" id="UP000075320"/>
    </source>
</evidence>
<dbReference type="AlphaFoldDB" id="A0A150WQM0"/>
<evidence type="ECO:0000256" key="1">
    <source>
        <dbReference type="SAM" id="Phobius"/>
    </source>
</evidence>
<protein>
    <submittedName>
        <fullName evidence="2">Uncharacterized protein</fullName>
    </submittedName>
</protein>
<keyword evidence="3" id="KW-1185">Reference proteome</keyword>
<dbReference type="OrthoDB" id="5295721at2"/>
<dbReference type="EMBL" id="LUKE01000001">
    <property type="protein sequence ID" value="KYG66781.1"/>
    <property type="molecule type" value="Genomic_DNA"/>
</dbReference>
<name>A0A150WQM0_BDEBC</name>
<gene>
    <name evidence="2" type="ORF">AZI86_06990</name>
</gene>
<feature type="transmembrane region" description="Helical" evidence="1">
    <location>
        <begin position="52"/>
        <end position="69"/>
    </location>
</feature>
<dbReference type="Proteomes" id="UP000075320">
    <property type="component" value="Unassembled WGS sequence"/>
</dbReference>
<feature type="transmembrane region" description="Helical" evidence="1">
    <location>
        <begin position="28"/>
        <end position="46"/>
    </location>
</feature>
<dbReference type="RefSeq" id="WP_061834359.1">
    <property type="nucleotide sequence ID" value="NZ_LUKE01000001.1"/>
</dbReference>
<accession>A0A150WQM0</accession>
<proteinExistence type="predicted"/>
<keyword evidence="1" id="KW-0472">Membrane</keyword>
<sequence>MGIGDKMRGFATSAQDGVKSSTLSLMHISVRLITGLFLGLVLGLIGQELLGYGTFALIFVMVVVIGLIMKFMSGWSMGKILIFDLICILVAMLLRMYILVAP</sequence>
<comment type="caution">
    <text evidence="2">The sequence shown here is derived from an EMBL/GenBank/DDBJ whole genome shotgun (WGS) entry which is preliminary data.</text>
</comment>
<organism evidence="2 3">
    <name type="scientific">Bdellovibrio bacteriovorus</name>
    <dbReference type="NCBI Taxonomy" id="959"/>
    <lineage>
        <taxon>Bacteria</taxon>
        <taxon>Pseudomonadati</taxon>
        <taxon>Bdellovibrionota</taxon>
        <taxon>Bdellovibrionia</taxon>
        <taxon>Bdellovibrionales</taxon>
        <taxon>Pseudobdellovibrionaceae</taxon>
        <taxon>Bdellovibrio</taxon>
    </lineage>
</organism>
<feature type="transmembrane region" description="Helical" evidence="1">
    <location>
        <begin position="81"/>
        <end position="100"/>
    </location>
</feature>